<keyword evidence="9 12" id="KW-0472">Membrane</keyword>
<keyword evidence="7 12" id="KW-1133">Transmembrane helix</keyword>
<evidence type="ECO:0000256" key="6">
    <source>
        <dbReference type="ARBA" id="ARBA00022958"/>
    </source>
</evidence>
<proteinExistence type="predicted"/>
<feature type="transmembrane region" description="Helical" evidence="12">
    <location>
        <begin position="167"/>
        <end position="183"/>
    </location>
</feature>
<keyword evidence="3" id="KW-0633">Potassium transport</keyword>
<keyword evidence="4 12" id="KW-0812">Transmembrane</keyword>
<evidence type="ECO:0000256" key="4">
    <source>
        <dbReference type="ARBA" id="ARBA00022692"/>
    </source>
</evidence>
<evidence type="ECO:0000256" key="3">
    <source>
        <dbReference type="ARBA" id="ARBA00022538"/>
    </source>
</evidence>
<evidence type="ECO:0000256" key="2">
    <source>
        <dbReference type="ARBA" id="ARBA00022448"/>
    </source>
</evidence>
<dbReference type="EMBL" id="CAUYUJ010020692">
    <property type="protein sequence ID" value="CAK0899901.1"/>
    <property type="molecule type" value="Genomic_DNA"/>
</dbReference>
<evidence type="ECO:0000256" key="5">
    <source>
        <dbReference type="ARBA" id="ARBA00022826"/>
    </source>
</evidence>
<evidence type="ECO:0000259" key="13">
    <source>
        <dbReference type="Pfam" id="PF00520"/>
    </source>
</evidence>
<keyword evidence="6" id="KW-0630">Potassium</keyword>
<dbReference type="InterPro" id="IPR028325">
    <property type="entry name" value="VG_K_chnl"/>
</dbReference>
<comment type="caution">
    <text evidence="14">The sequence shown here is derived from an EMBL/GenBank/DDBJ whole genome shotgun (WGS) entry which is preliminary data.</text>
</comment>
<evidence type="ECO:0000256" key="9">
    <source>
        <dbReference type="ARBA" id="ARBA00023136"/>
    </source>
</evidence>
<feature type="transmembrane region" description="Helical" evidence="12">
    <location>
        <begin position="374"/>
        <end position="399"/>
    </location>
</feature>
<feature type="domain" description="Ion transport" evidence="13">
    <location>
        <begin position="143"/>
        <end position="352"/>
    </location>
</feature>
<evidence type="ECO:0000256" key="7">
    <source>
        <dbReference type="ARBA" id="ARBA00022989"/>
    </source>
</evidence>
<dbReference type="PANTHER" id="PTHR11537:SF254">
    <property type="entry name" value="POTASSIUM VOLTAGE-GATED CHANNEL PROTEIN SHAB"/>
    <property type="match status" value="1"/>
</dbReference>
<dbReference type="Proteomes" id="UP001189429">
    <property type="component" value="Unassembled WGS sequence"/>
</dbReference>
<dbReference type="InterPro" id="IPR005821">
    <property type="entry name" value="Ion_trans_dom"/>
</dbReference>
<protein>
    <recommendedName>
        <fullName evidence="13">Ion transport domain-containing protein</fullName>
    </recommendedName>
</protein>
<keyword evidence="5" id="KW-0631">Potassium channel</keyword>
<keyword evidence="2" id="KW-0813">Transport</keyword>
<feature type="compositionally biased region" description="Low complexity" evidence="11">
    <location>
        <begin position="497"/>
        <end position="520"/>
    </location>
</feature>
<organism evidence="14 15">
    <name type="scientific">Prorocentrum cordatum</name>
    <dbReference type="NCBI Taxonomy" id="2364126"/>
    <lineage>
        <taxon>Eukaryota</taxon>
        <taxon>Sar</taxon>
        <taxon>Alveolata</taxon>
        <taxon>Dinophyceae</taxon>
        <taxon>Prorocentrales</taxon>
        <taxon>Prorocentraceae</taxon>
        <taxon>Prorocentrum</taxon>
    </lineage>
</organism>
<dbReference type="PRINTS" id="PR00169">
    <property type="entry name" value="KCHANNEL"/>
</dbReference>
<dbReference type="PANTHER" id="PTHR11537">
    <property type="entry name" value="VOLTAGE-GATED POTASSIUM CHANNEL"/>
    <property type="match status" value="1"/>
</dbReference>
<dbReference type="SUPFAM" id="SSF81324">
    <property type="entry name" value="Voltage-gated potassium channels"/>
    <property type="match status" value="1"/>
</dbReference>
<keyword evidence="8" id="KW-0406">Ion transport</keyword>
<evidence type="ECO:0000256" key="1">
    <source>
        <dbReference type="ARBA" id="ARBA00004141"/>
    </source>
</evidence>
<accession>A0ABN9XJC2</accession>
<keyword evidence="15" id="KW-1185">Reference proteome</keyword>
<feature type="region of interest" description="Disordered" evidence="11">
    <location>
        <begin position="494"/>
        <end position="550"/>
    </location>
</feature>
<evidence type="ECO:0000313" key="14">
    <source>
        <dbReference type="EMBL" id="CAK0899901.1"/>
    </source>
</evidence>
<comment type="subcellular location">
    <subcellularLocation>
        <location evidence="1">Membrane</location>
        <topology evidence="1">Multi-pass membrane protein</topology>
    </subcellularLocation>
</comment>
<reference evidence="14" key="1">
    <citation type="submission" date="2023-10" db="EMBL/GenBank/DDBJ databases">
        <authorList>
            <person name="Chen Y."/>
            <person name="Shah S."/>
            <person name="Dougan E. K."/>
            <person name="Thang M."/>
            <person name="Chan C."/>
        </authorList>
    </citation>
    <scope>NUCLEOTIDE SEQUENCE [LARGE SCALE GENOMIC DNA]</scope>
</reference>
<keyword evidence="10" id="KW-0407">Ion channel</keyword>
<evidence type="ECO:0000313" key="15">
    <source>
        <dbReference type="Proteomes" id="UP001189429"/>
    </source>
</evidence>
<sequence length="550" mass="60720">MTTQRRPVFVVREEDGAAAPGPPAHRGGMLPPSQQVLGPLFYRKVFDRAERLHYMTSDRRIHVAMLYRLCRRLSDALGSTEMLFDPMEIFEKPWVTWEDMRGVLEGGESKMSVVLTRHPLERVNSVMQGEGDLDNGGSYLGLFWSVFSFIMILTSIAAIMYEGLQGLGLQTAIVVIFTFDYLVKLICSPYVRVALANIDILVEKVVPDSESSELQPRETTKQQRLLSHLLAPMNIVDLASILPLWVDTFGAESGLKLGFLRILRIFRVVRLLKAGTFSETLQVLGETIRRSLNSFVVLVIWILIIATVVGTVLNMMEEENGKCEDPENPDGPKIHCRWTFDSVSTSVYWVIGRLCNMHGSLLAGGQIPKGDASFFLVLFLGILKGCCLVVPVGQIATAFKEADGDFKRAQGITAQIRAENHLPLGTDWVKDRQSPFVSVNLMPADSLASIGVASFNVPLNRSRELSATLDVPVDSRSMRRTFSSVSPCIRVIRESPGPRARTSGAAAPPAPRARSPWRSWGAPASRRPGRAVAGEVPCPRGSPRRGRHAG</sequence>
<dbReference type="Gene3D" id="1.10.287.70">
    <property type="match status" value="1"/>
</dbReference>
<gene>
    <name evidence="14" type="ORF">PCOR1329_LOCUS77322</name>
</gene>
<evidence type="ECO:0000256" key="8">
    <source>
        <dbReference type="ARBA" id="ARBA00023065"/>
    </source>
</evidence>
<dbReference type="Pfam" id="PF00520">
    <property type="entry name" value="Ion_trans"/>
    <property type="match status" value="1"/>
</dbReference>
<name>A0ABN9XJC2_9DINO</name>
<feature type="non-terminal residue" evidence="14">
    <location>
        <position position="550"/>
    </location>
</feature>
<feature type="transmembrane region" description="Helical" evidence="12">
    <location>
        <begin position="295"/>
        <end position="316"/>
    </location>
</feature>
<evidence type="ECO:0000256" key="12">
    <source>
        <dbReference type="SAM" id="Phobius"/>
    </source>
</evidence>
<evidence type="ECO:0000256" key="11">
    <source>
        <dbReference type="SAM" id="MobiDB-lite"/>
    </source>
</evidence>
<evidence type="ECO:0000256" key="10">
    <source>
        <dbReference type="ARBA" id="ARBA00023303"/>
    </source>
</evidence>
<feature type="transmembrane region" description="Helical" evidence="12">
    <location>
        <begin position="139"/>
        <end position="161"/>
    </location>
</feature>